<evidence type="ECO:0000256" key="1">
    <source>
        <dbReference type="ARBA" id="ARBA00012513"/>
    </source>
</evidence>
<dbReference type="Pfam" id="PF00069">
    <property type="entry name" value="Pkinase"/>
    <property type="match status" value="1"/>
</dbReference>
<keyword evidence="6 7" id="KW-0067">ATP-binding</keyword>
<dbReference type="PANTHER" id="PTHR43289:SF6">
    <property type="entry name" value="SERINE_THREONINE-PROTEIN KINASE NEKL-3"/>
    <property type="match status" value="1"/>
</dbReference>
<evidence type="ECO:0000259" key="11">
    <source>
        <dbReference type="PROSITE" id="PS51820"/>
    </source>
</evidence>
<reference evidence="12 13" key="1">
    <citation type="journal article" date="2016" name="Nat. Commun.">
        <title>Thousands of microbial genomes shed light on interconnected biogeochemical processes in an aquifer system.</title>
        <authorList>
            <person name="Anantharaman K."/>
            <person name="Brown C.T."/>
            <person name="Hug L.A."/>
            <person name="Sharon I."/>
            <person name="Castelle C.J."/>
            <person name="Probst A.J."/>
            <person name="Thomas B.C."/>
            <person name="Singh A."/>
            <person name="Wilkins M.J."/>
            <person name="Karaoz U."/>
            <person name="Brodie E.L."/>
            <person name="Williams K.H."/>
            <person name="Hubbard S.S."/>
            <person name="Banfield J.F."/>
        </authorList>
    </citation>
    <scope>NUCLEOTIDE SEQUENCE [LARGE SCALE GENOMIC DNA]</scope>
</reference>
<dbReference type="GO" id="GO:0004674">
    <property type="term" value="F:protein serine/threonine kinase activity"/>
    <property type="evidence" value="ECO:0007669"/>
    <property type="project" value="UniProtKB-KW"/>
</dbReference>
<dbReference type="AlphaFoldDB" id="A0A1F7RVY8"/>
<evidence type="ECO:0000256" key="6">
    <source>
        <dbReference type="ARBA" id="ARBA00022840"/>
    </source>
</evidence>
<feature type="domain" description="PA14" evidence="11">
    <location>
        <begin position="870"/>
        <end position="1009"/>
    </location>
</feature>
<evidence type="ECO:0000256" key="8">
    <source>
        <dbReference type="SAM" id="MobiDB-lite"/>
    </source>
</evidence>
<dbReference type="PANTHER" id="PTHR43289">
    <property type="entry name" value="MITOGEN-ACTIVATED PROTEIN KINASE KINASE KINASE 20-RELATED"/>
    <property type="match status" value="1"/>
</dbReference>
<dbReference type="InterPro" id="IPR011009">
    <property type="entry name" value="Kinase-like_dom_sf"/>
</dbReference>
<dbReference type="InterPro" id="IPR037524">
    <property type="entry name" value="PA14/GLEYA"/>
</dbReference>
<sequence length="1031" mass="116440">MPKDTVDKGARSFEEIALTNVWVTKEQITECKDIQQKAAAIGLKEELEEILIKKGYITKQQASAIHAMQGKGTRAAIEGYEIIAKIGQGGMGAVYKARQTSMDRIVAIKALLPKFAKEKDSRERFLREAKAIAKLSHPNIVSGIDAGVSNNIYYYVMEFVEGTPLDKILEDRHRLSEKETANITLQIARALDHAYKHSMVHRDIKPANIIVMNNGSVKLTDLGLARFVTDTDTFVTQTGIVIGTPHYLSPEQAKGEKNIDTRSDIYSLGITLYEMLTGRTPFVGESAAVVVSQRLNKDVTFPPEIVNEISPNIRAVVRKMTERDRRNRYQTPDKLVEDLEAILRGEAPSLAKPTMRILSSPKPATTPAREPYAMHSKKIPIAIGGGIIAAVILAAIFLIPKDRTTPSNTKDNPNAIASNDNSDNPNNPSNTKDTPNNVNTSQPAVVNNTSSTERQKEAEARYNAAINYANGHTNPEELEGVIKYFTDTLPYLRGTENYENWARERIDKYKGDLQRVMDTRFDEVATATSNEINVSNNYRDAINILDKAVNMFDNPDWRRRITTKKDELFREADMKARQIFNTATELESRQKYQDAIKSLNTVQSFGIPELEREAQGRISQISQKIKAEKDVERELIRQKEKLFTAKRVEWFIELRERKYEEVMKEASSLMAELKGTTFEDALKDMILNLKFPKTLFEDVKNVATGEIKVGDPKTRDPKTGKFKVMKDIKEIEFDYVLKNGIKFDRKFINRDTKGEISIGGVGVYLDVGGGRTTVIDAETIIRIYDLIENPRDLDTRLTQEAEINLAKGLFLFFDGEITKSERYLKDARDKGAPVDNYFFNEINKINRKLKGQGANIDQPQDNKDKPKEDKTATGLYAEYFSGIELNGGELRAMQVDDDINLNLRDESPIPGKVPKDNFSIRWTGTITFPATGRYEFTTVSDDGVRLYIENAKVIDNWSQHAAKEDKATVDGNKGEHAIKLEYFEAGGPGIIQLFWNYDDKTKRLLTTGDFKVLIPQQYFTHDTGKLMIKMR</sequence>
<feature type="binding site" evidence="7">
    <location>
        <position position="109"/>
    </location>
    <ligand>
        <name>ATP</name>
        <dbReference type="ChEBI" id="CHEBI:30616"/>
    </ligand>
</feature>
<dbReference type="InterPro" id="IPR011658">
    <property type="entry name" value="PA14_dom"/>
</dbReference>
<keyword evidence="9" id="KW-0812">Transmembrane</keyword>
<evidence type="ECO:0000259" key="10">
    <source>
        <dbReference type="PROSITE" id="PS50011"/>
    </source>
</evidence>
<evidence type="ECO:0000256" key="4">
    <source>
        <dbReference type="ARBA" id="ARBA00022741"/>
    </source>
</evidence>
<keyword evidence="9" id="KW-0472">Membrane</keyword>
<dbReference type="Gene3D" id="3.30.200.20">
    <property type="entry name" value="Phosphorylase Kinase, domain 1"/>
    <property type="match status" value="1"/>
</dbReference>
<name>A0A1F7RVY8_9BACT</name>
<protein>
    <recommendedName>
        <fullName evidence="1">non-specific serine/threonine protein kinase</fullName>
        <ecNumber evidence="1">2.7.11.1</ecNumber>
    </recommendedName>
</protein>
<dbReference type="PROSITE" id="PS00107">
    <property type="entry name" value="PROTEIN_KINASE_ATP"/>
    <property type="match status" value="1"/>
</dbReference>
<dbReference type="InterPro" id="IPR000719">
    <property type="entry name" value="Prot_kinase_dom"/>
</dbReference>
<dbReference type="SUPFAM" id="SSF56988">
    <property type="entry name" value="Anthrax protective antigen"/>
    <property type="match status" value="1"/>
</dbReference>
<dbReference type="CDD" id="cd14014">
    <property type="entry name" value="STKc_PknB_like"/>
    <property type="match status" value="1"/>
</dbReference>
<dbReference type="SMART" id="SM00758">
    <property type="entry name" value="PA14"/>
    <property type="match status" value="1"/>
</dbReference>
<feature type="compositionally biased region" description="Polar residues" evidence="8">
    <location>
        <begin position="438"/>
        <end position="452"/>
    </location>
</feature>
<dbReference type="InterPro" id="IPR017441">
    <property type="entry name" value="Protein_kinase_ATP_BS"/>
</dbReference>
<evidence type="ECO:0000313" key="12">
    <source>
        <dbReference type="EMBL" id="OGL45570.1"/>
    </source>
</evidence>
<dbReference type="Gene3D" id="1.10.510.10">
    <property type="entry name" value="Transferase(Phosphotransferase) domain 1"/>
    <property type="match status" value="1"/>
</dbReference>
<dbReference type="PROSITE" id="PS51820">
    <property type="entry name" value="PA14"/>
    <property type="match status" value="1"/>
</dbReference>
<feature type="transmembrane region" description="Helical" evidence="9">
    <location>
        <begin position="379"/>
        <end position="399"/>
    </location>
</feature>
<dbReference type="PROSITE" id="PS00108">
    <property type="entry name" value="PROTEIN_KINASE_ST"/>
    <property type="match status" value="1"/>
</dbReference>
<dbReference type="EC" id="2.7.11.1" evidence="1"/>
<evidence type="ECO:0000256" key="7">
    <source>
        <dbReference type="PROSITE-ProRule" id="PRU10141"/>
    </source>
</evidence>
<dbReference type="SUPFAM" id="SSF56112">
    <property type="entry name" value="Protein kinase-like (PK-like)"/>
    <property type="match status" value="1"/>
</dbReference>
<dbReference type="FunFam" id="1.10.510.10:FF:000021">
    <property type="entry name" value="Serine/threonine protein kinase"/>
    <property type="match status" value="1"/>
</dbReference>
<dbReference type="GO" id="GO:0005524">
    <property type="term" value="F:ATP binding"/>
    <property type="evidence" value="ECO:0007669"/>
    <property type="project" value="UniProtKB-UniRule"/>
</dbReference>
<comment type="caution">
    <text evidence="12">The sequence shown here is derived from an EMBL/GenBank/DDBJ whole genome shotgun (WGS) entry which is preliminary data.</text>
</comment>
<evidence type="ECO:0000256" key="9">
    <source>
        <dbReference type="SAM" id="Phobius"/>
    </source>
</evidence>
<evidence type="ECO:0000256" key="5">
    <source>
        <dbReference type="ARBA" id="ARBA00022777"/>
    </source>
</evidence>
<feature type="compositionally biased region" description="Low complexity" evidence="8">
    <location>
        <begin position="411"/>
        <end position="437"/>
    </location>
</feature>
<evidence type="ECO:0000256" key="3">
    <source>
        <dbReference type="ARBA" id="ARBA00022679"/>
    </source>
</evidence>
<dbReference type="Proteomes" id="UP000178797">
    <property type="component" value="Unassembled WGS sequence"/>
</dbReference>
<dbReference type="Pfam" id="PF07691">
    <property type="entry name" value="PA14"/>
    <property type="match status" value="1"/>
</dbReference>
<dbReference type="Gene3D" id="3.90.182.10">
    <property type="entry name" value="Toxin - Anthrax Protective Antigen,domain 1"/>
    <property type="match status" value="1"/>
</dbReference>
<dbReference type="PROSITE" id="PS50011">
    <property type="entry name" value="PROTEIN_KINASE_DOM"/>
    <property type="match status" value="1"/>
</dbReference>
<dbReference type="InterPro" id="IPR008271">
    <property type="entry name" value="Ser/Thr_kinase_AS"/>
</dbReference>
<feature type="region of interest" description="Disordered" evidence="8">
    <location>
        <begin position="850"/>
        <end position="869"/>
    </location>
</feature>
<keyword evidence="9" id="KW-1133">Transmembrane helix</keyword>
<keyword evidence="2" id="KW-0723">Serine/threonine-protein kinase</keyword>
<proteinExistence type="predicted"/>
<gene>
    <name evidence="12" type="ORF">A2W05_04745</name>
</gene>
<keyword evidence="5" id="KW-0418">Kinase</keyword>
<accession>A0A1F7RVY8</accession>
<feature type="domain" description="Protein kinase" evidence="10">
    <location>
        <begin position="80"/>
        <end position="343"/>
    </location>
</feature>
<evidence type="ECO:0000313" key="13">
    <source>
        <dbReference type="Proteomes" id="UP000178797"/>
    </source>
</evidence>
<dbReference type="EMBL" id="MGDE01000126">
    <property type="protein sequence ID" value="OGL45570.1"/>
    <property type="molecule type" value="Genomic_DNA"/>
</dbReference>
<keyword evidence="3" id="KW-0808">Transferase</keyword>
<feature type="region of interest" description="Disordered" evidence="8">
    <location>
        <begin position="403"/>
        <end position="457"/>
    </location>
</feature>
<feature type="compositionally biased region" description="Basic and acidic residues" evidence="8">
    <location>
        <begin position="860"/>
        <end position="869"/>
    </location>
</feature>
<keyword evidence="4 7" id="KW-0547">Nucleotide-binding</keyword>
<dbReference type="SMART" id="SM00220">
    <property type="entry name" value="S_TKc"/>
    <property type="match status" value="1"/>
</dbReference>
<organism evidence="12 13">
    <name type="scientific">Candidatus Schekmanbacteria bacterium RBG_16_38_10</name>
    <dbReference type="NCBI Taxonomy" id="1817879"/>
    <lineage>
        <taxon>Bacteria</taxon>
        <taxon>Candidatus Schekmaniibacteriota</taxon>
    </lineage>
</organism>
<evidence type="ECO:0000256" key="2">
    <source>
        <dbReference type="ARBA" id="ARBA00022527"/>
    </source>
</evidence>